<feature type="signal peptide" evidence="10">
    <location>
        <begin position="1"/>
        <end position="20"/>
    </location>
</feature>
<reference evidence="13" key="2">
    <citation type="submission" date="2025-09" db="UniProtKB">
        <authorList>
            <consortium name="Ensembl"/>
        </authorList>
    </citation>
    <scope>IDENTIFICATION</scope>
</reference>
<evidence type="ECO:0000256" key="10">
    <source>
        <dbReference type="RuleBase" id="RU231113"/>
    </source>
</evidence>
<dbReference type="STRING" id="39432.ENSSBOP00000019817"/>
<dbReference type="InterPro" id="IPR050544">
    <property type="entry name" value="Beta-defensin"/>
</dbReference>
<proteinExistence type="inferred from homology"/>
<evidence type="ECO:0000256" key="7">
    <source>
        <dbReference type="ARBA" id="ARBA00022940"/>
    </source>
</evidence>
<name>A0A2K6TJJ6_SAIBB</name>
<feature type="chain" id="PRO_5014211907" description="Beta-defensin" evidence="10">
    <location>
        <begin position="21"/>
        <end position="95"/>
    </location>
</feature>
<comment type="similarity">
    <text evidence="3 10">Belongs to the beta-defensin family.</text>
</comment>
<dbReference type="OrthoDB" id="9533508at2759"/>
<dbReference type="RefSeq" id="XP_003941055.1">
    <property type="nucleotide sequence ID" value="XM_003941006.1"/>
</dbReference>
<dbReference type="GO" id="GO:0045087">
    <property type="term" value="P:innate immune response"/>
    <property type="evidence" value="ECO:0007669"/>
    <property type="project" value="InterPro"/>
</dbReference>
<keyword evidence="6 10" id="KW-0732">Signal</keyword>
<keyword evidence="4 10" id="KW-0964">Secreted</keyword>
<evidence type="ECO:0000256" key="8">
    <source>
        <dbReference type="ARBA" id="ARBA00023022"/>
    </source>
</evidence>
<dbReference type="Ensembl" id="ENSSBOT00000036641.1">
    <property type="protein sequence ID" value="ENSSBOP00000019817.1"/>
    <property type="gene ID" value="ENSSBOG00000026510.1"/>
</dbReference>
<dbReference type="GO" id="GO:0031640">
    <property type="term" value="P:killing of cells of another organism"/>
    <property type="evidence" value="ECO:0007669"/>
    <property type="project" value="Ensembl"/>
</dbReference>
<keyword evidence="8 10" id="KW-0044">Antibiotic</keyword>
<dbReference type="GeneTree" id="ENSGT00940000165094"/>
<keyword evidence="9" id="KW-1015">Disulfide bond</keyword>
<evidence type="ECO:0000256" key="5">
    <source>
        <dbReference type="ARBA" id="ARBA00022529"/>
    </source>
</evidence>
<feature type="domain" description="Beta-defensin" evidence="12">
    <location>
        <begin position="26"/>
        <end position="56"/>
    </location>
</feature>
<keyword evidence="5 10" id="KW-0929">Antimicrobial</keyword>
<evidence type="ECO:0000256" key="2">
    <source>
        <dbReference type="ARBA" id="ARBA00004613"/>
    </source>
</evidence>
<comment type="function">
    <text evidence="1 10">Has antibacterial activity.</text>
</comment>
<dbReference type="PANTHER" id="PTHR15001:SF3">
    <property type="entry name" value="BETA-DEFENSIN 123"/>
    <property type="match status" value="1"/>
</dbReference>
<evidence type="ECO:0000256" key="11">
    <source>
        <dbReference type="SAM" id="MobiDB-lite"/>
    </source>
</evidence>
<dbReference type="GO" id="GO:0005615">
    <property type="term" value="C:extracellular space"/>
    <property type="evidence" value="ECO:0007669"/>
    <property type="project" value="Ensembl"/>
</dbReference>
<comment type="subcellular location">
    <subcellularLocation>
        <location evidence="2 10">Secreted</location>
    </subcellularLocation>
</comment>
<evidence type="ECO:0000256" key="4">
    <source>
        <dbReference type="ARBA" id="ARBA00022525"/>
    </source>
</evidence>
<evidence type="ECO:0000256" key="6">
    <source>
        <dbReference type="ARBA" id="ARBA00022729"/>
    </source>
</evidence>
<keyword evidence="7 10" id="KW-0211">Defensin</keyword>
<evidence type="ECO:0000259" key="12">
    <source>
        <dbReference type="Pfam" id="PF13841"/>
    </source>
</evidence>
<feature type="region of interest" description="Disordered" evidence="11">
    <location>
        <begin position="66"/>
        <end position="95"/>
    </location>
</feature>
<evidence type="ECO:0000313" key="14">
    <source>
        <dbReference type="Proteomes" id="UP000233220"/>
    </source>
</evidence>
<dbReference type="PANTHER" id="PTHR15001">
    <property type="entry name" value="BETA-DEFENSIN 123-RELATED"/>
    <property type="match status" value="1"/>
</dbReference>
<dbReference type="GO" id="GO:0061827">
    <property type="term" value="C:sperm head"/>
    <property type="evidence" value="ECO:0007669"/>
    <property type="project" value="Ensembl"/>
</dbReference>
<dbReference type="OMA" id="NASRKCC"/>
<dbReference type="InterPro" id="IPR025933">
    <property type="entry name" value="Beta_defensin_dom"/>
</dbReference>
<gene>
    <name evidence="13" type="primary">DEFB132</name>
</gene>
<protein>
    <recommendedName>
        <fullName evidence="10">Beta-defensin</fullName>
    </recommendedName>
</protein>
<evidence type="ECO:0000256" key="9">
    <source>
        <dbReference type="ARBA" id="ARBA00023157"/>
    </source>
</evidence>
<evidence type="ECO:0000313" key="13">
    <source>
        <dbReference type="Ensembl" id="ENSSBOP00000019817.1"/>
    </source>
</evidence>
<dbReference type="GO" id="GO:0042742">
    <property type="term" value="P:defense response to bacterium"/>
    <property type="evidence" value="ECO:0007669"/>
    <property type="project" value="UniProtKB-UniRule"/>
</dbReference>
<dbReference type="AlphaFoldDB" id="A0A2K6TJJ6"/>
<evidence type="ECO:0000256" key="3">
    <source>
        <dbReference type="ARBA" id="ARBA00007371"/>
    </source>
</evidence>
<dbReference type="Proteomes" id="UP000233220">
    <property type="component" value="Unplaced"/>
</dbReference>
<keyword evidence="14" id="KW-1185">Reference proteome</keyword>
<accession>A0A2K6TJJ6</accession>
<reference evidence="13" key="1">
    <citation type="submission" date="2025-08" db="UniProtKB">
        <authorList>
            <consortium name="Ensembl"/>
        </authorList>
    </citation>
    <scope>IDENTIFICATION</scope>
</reference>
<dbReference type="Pfam" id="PF13841">
    <property type="entry name" value="Defensin_beta_2"/>
    <property type="match status" value="1"/>
</dbReference>
<dbReference type="CTD" id="400830"/>
<dbReference type="GeneID" id="101036698"/>
<dbReference type="KEGG" id="sbq:101036698"/>
<organism evidence="13 14">
    <name type="scientific">Saimiri boliviensis boliviensis</name>
    <name type="common">Bolivian squirrel monkey</name>
    <dbReference type="NCBI Taxonomy" id="39432"/>
    <lineage>
        <taxon>Eukaryota</taxon>
        <taxon>Metazoa</taxon>
        <taxon>Chordata</taxon>
        <taxon>Craniata</taxon>
        <taxon>Vertebrata</taxon>
        <taxon>Euteleostomi</taxon>
        <taxon>Mammalia</taxon>
        <taxon>Eutheria</taxon>
        <taxon>Euarchontoglires</taxon>
        <taxon>Primates</taxon>
        <taxon>Haplorrhini</taxon>
        <taxon>Platyrrhini</taxon>
        <taxon>Cebidae</taxon>
        <taxon>Saimiriinae</taxon>
        <taxon>Saimiri</taxon>
    </lineage>
</organism>
<evidence type="ECO:0000256" key="1">
    <source>
        <dbReference type="ARBA" id="ARBA00002878"/>
    </source>
</evidence>
<sequence length="95" mass="10827">MKFLLLLLVAPGFLTQVISASRGASKCVSDIPGYCRTHCHQGETALFMCNAVRECCVSYLFLPKPHLPHPLSRHWESRRRSVQRKDRKQQVTTTS</sequence>